<accession>A0ABW3E906</accession>
<feature type="transmembrane region" description="Helical" evidence="1">
    <location>
        <begin position="46"/>
        <end position="65"/>
    </location>
</feature>
<keyword evidence="3" id="KW-1185">Reference proteome</keyword>
<dbReference type="EMBL" id="JBHTIO010000001">
    <property type="protein sequence ID" value="MFD0896125.1"/>
    <property type="molecule type" value="Genomic_DNA"/>
</dbReference>
<keyword evidence="1" id="KW-1133">Transmembrane helix</keyword>
<dbReference type="RefSeq" id="WP_137636575.1">
    <property type="nucleotide sequence ID" value="NZ_BJDN01000002.1"/>
</dbReference>
<proteinExistence type="predicted"/>
<evidence type="ECO:0000313" key="2">
    <source>
        <dbReference type="EMBL" id="MFD0896125.1"/>
    </source>
</evidence>
<protein>
    <submittedName>
        <fullName evidence="2">DUF1648 domain-containing protein</fullName>
    </submittedName>
</protein>
<feature type="transmembrane region" description="Helical" evidence="1">
    <location>
        <begin position="89"/>
        <end position="108"/>
    </location>
</feature>
<keyword evidence="1" id="KW-0812">Transmembrane</keyword>
<dbReference type="Proteomes" id="UP001597104">
    <property type="component" value="Unassembled WGS sequence"/>
</dbReference>
<sequence>MQKFKFIIRLISLLSVLFGLICFIIAPSTIATHIADNDKVDAVGPAWQIFILPVLQLLVNELLIFKAKRQRVDNDCVELNFLLPNEQQYIVIAIIVLVVFAGAMYQQITL</sequence>
<reference evidence="3" key="1">
    <citation type="journal article" date="2019" name="Int. J. Syst. Evol. Microbiol.">
        <title>The Global Catalogue of Microorganisms (GCM) 10K type strain sequencing project: providing services to taxonomists for standard genome sequencing and annotation.</title>
        <authorList>
            <consortium name="The Broad Institute Genomics Platform"/>
            <consortium name="The Broad Institute Genome Sequencing Center for Infectious Disease"/>
            <person name="Wu L."/>
            <person name="Ma J."/>
        </authorList>
    </citation>
    <scope>NUCLEOTIDE SEQUENCE [LARGE SCALE GENOMIC DNA]</scope>
    <source>
        <strain evidence="3">CCM 8925</strain>
    </source>
</reference>
<comment type="caution">
    <text evidence="2">The sequence shown here is derived from an EMBL/GenBank/DDBJ whole genome shotgun (WGS) entry which is preliminary data.</text>
</comment>
<keyword evidence="1" id="KW-0472">Membrane</keyword>
<evidence type="ECO:0000313" key="3">
    <source>
        <dbReference type="Proteomes" id="UP001597104"/>
    </source>
</evidence>
<organism evidence="2 3">
    <name type="scientific">Loigolactobacillus binensis</name>
    <dbReference type="NCBI Taxonomy" id="2559922"/>
    <lineage>
        <taxon>Bacteria</taxon>
        <taxon>Bacillati</taxon>
        <taxon>Bacillota</taxon>
        <taxon>Bacilli</taxon>
        <taxon>Lactobacillales</taxon>
        <taxon>Lactobacillaceae</taxon>
        <taxon>Loigolactobacillus</taxon>
    </lineage>
</organism>
<evidence type="ECO:0000256" key="1">
    <source>
        <dbReference type="SAM" id="Phobius"/>
    </source>
</evidence>
<gene>
    <name evidence="2" type="ORF">ACFQZ7_00010</name>
</gene>
<name>A0ABW3E906_9LACO</name>
<feature type="transmembrane region" description="Helical" evidence="1">
    <location>
        <begin position="7"/>
        <end position="26"/>
    </location>
</feature>